<name>A0ABM8GWR6_9MICO</name>
<evidence type="ECO:0008006" key="3">
    <source>
        <dbReference type="Google" id="ProtNLM"/>
    </source>
</evidence>
<evidence type="ECO:0000313" key="1">
    <source>
        <dbReference type="EMBL" id="BDZ52939.1"/>
    </source>
</evidence>
<sequence>MTIAAAMNPADGPWLYFVTVNLETGETVFSATLEEHEAAVEQFLRYLDENG</sequence>
<protein>
    <recommendedName>
        <fullName evidence="3">Endolytic transglycosylase MltG</fullName>
    </recommendedName>
</protein>
<accession>A0ABM8GWR6</accession>
<keyword evidence="2" id="KW-1185">Reference proteome</keyword>
<dbReference type="Proteomes" id="UP001321477">
    <property type="component" value="Chromosome"/>
</dbReference>
<organism evidence="1 2">
    <name type="scientific">Agromyces marinus</name>
    <dbReference type="NCBI Taxonomy" id="1389020"/>
    <lineage>
        <taxon>Bacteria</taxon>
        <taxon>Bacillati</taxon>
        <taxon>Actinomycetota</taxon>
        <taxon>Actinomycetes</taxon>
        <taxon>Micrococcales</taxon>
        <taxon>Microbacteriaceae</taxon>
        <taxon>Agromyces</taxon>
    </lineage>
</organism>
<gene>
    <name evidence="1" type="ORF">GCM10025870_00120</name>
</gene>
<dbReference type="Gene3D" id="3.30.160.60">
    <property type="entry name" value="Classic Zinc Finger"/>
    <property type="match status" value="1"/>
</dbReference>
<evidence type="ECO:0000313" key="2">
    <source>
        <dbReference type="Proteomes" id="UP001321477"/>
    </source>
</evidence>
<proteinExistence type="predicted"/>
<dbReference type="InterPro" id="IPR003770">
    <property type="entry name" value="MLTG-like"/>
</dbReference>
<dbReference type="Pfam" id="PF02618">
    <property type="entry name" value="YceG"/>
    <property type="match status" value="1"/>
</dbReference>
<reference evidence="2" key="1">
    <citation type="journal article" date="2019" name="Int. J. Syst. Evol. Microbiol.">
        <title>The Global Catalogue of Microorganisms (GCM) 10K type strain sequencing project: providing services to taxonomists for standard genome sequencing and annotation.</title>
        <authorList>
            <consortium name="The Broad Institute Genomics Platform"/>
            <consortium name="The Broad Institute Genome Sequencing Center for Infectious Disease"/>
            <person name="Wu L."/>
            <person name="Ma J."/>
        </authorList>
    </citation>
    <scope>NUCLEOTIDE SEQUENCE [LARGE SCALE GENOMIC DNA]</scope>
    <source>
        <strain evidence="2">NBRC 109019</strain>
    </source>
</reference>
<dbReference type="EMBL" id="AP027734">
    <property type="protein sequence ID" value="BDZ52939.1"/>
    <property type="molecule type" value="Genomic_DNA"/>
</dbReference>